<sequence>EIMLLEYPIIEFQTKQLKFFRLLTENYQLLEDQFELLKFKRQHERNTLLKTEFTYQCSVRSIGIQTGDLENIDFGDIHQQTYLIKKLDTVLEVYSVKNSIDMQLYLIDDGQMDREYYPKMFINQDFLEYYNKHQKHIRFDTKIDLQEELLAITLALQFMTNEKQFPAFFNLQQNKEVQAVYFGAKLTQQIKKTFKFNNDVNILQGGKVLQELKTVVQPVQLLEDGTLILLNSQKLCIFDLRLKGKPVMLKENFAKENISFTGMNMFIGQELVCNLLDTTIGQVKAVKNHQMNQKGEILNLQGQVLGQINNLILNGKQLLFQDLLEFQFDEFDNFINQQTYQILGNLKDFQTIDGKMLVQNQILKTLRHNSEYQINHDGNLIDPDKQMIANLKDLYANSRQLVPDDYKFSPKAIFIIQDEQLYDPLGNFICRLQDIKLNGKYIIRRQSGFKVGLDGQLISESGAKLGLLQDMLVDDQPVLKDIAFCSAVALKMFVKEGQLFNHLGVLIGNVDDFLFKDGRQVVAAEYGFQLTDFGDLLINQINYGQLFEKLDQTNAKLTCESTEYHKYRFSRSGNVTQPNGKILANLFDLKYPDGVKMVEKAQVYNQRLFYQQKELFEVQQLCDETGQYVFSRQLSPGEHRRVYVDFDFYLCFDQKKLCKIYDLQTPNGQLLFKPQLRVSDAGELLQPDGEAVGKLENFYVNEKPILGNLNYTPRQFKNFSVEKFMLKYKNQDVCDLRQLQQADGQKVFEQDYSISQDGFLVSPTNEQLYHLEKLFDQTMEPIIKTRKNYDLFYFYNNVIYDELLKPVCNIFDLKNIDECKVIEMFQVASTGELLSPMGRPICKLEEMYDQFKNPLFKGVKMSSREFRQMKIKSDVIYFRKKPLIRLRDIRDQAGHCIVVPAIRTTQLGYVIDSQENIVCKLQELSNSLGDYPIKSLNLLSHEYKRIRVEYDEIIGFSDRQTFKLYDLYSNEQIRLMEPQFKISSSGLLFSPEGNQVISLYECYDRNMNKLIQSADFAKFKVIEEIVYDHQNIPLENVYMIRNNRGGRVVEQKFRISAIGDIIDKRGNVLSNLDKVFDFSIQPILVNKLSYKEIQKYHFEGTVLFYTLQELCSIYDLRFQDGQAIYKPKFSIDDNGCLISPQGENMGYLDQMYDSNLQEVINKNYTYADYFNMQINDKGDIFELNGKQIGNIYQLFDENKLRVVEKSCFIDQNGFLVSENNINLGRLDQMRDDEMIPLYPDVKPIISYYEKFKVLCGMIYDQNFRQICKIDALHYDDGRRVLIDNFQIDYNLNLIHPDGEILTNLQDIRDIQGKKLFTQVLTPQDVGKFRVYADLLVYNGQIVAKLLDLRETDDSCCYIPRYYISDGGELISPYWERLGCLQNLRNHLGQQLLTKPLDYKTYRLAKIINQSIIFDGQQLGKLTELKYVDGLNVVQQLYSVQLNGQLIDSNNREYGQLDYMCNRDMQLIFRNQIPTSNQYRQFIVATDRIYDENNRFVIQLQNLRTPEGSKVTIDNYFLNNGELISYNDDVVCHLENCFVNDKPLFAQKMTPKDQNLLRIYGDLLLFANQPKCLLWELKTANQNQLTLPKWRISQQGDLISPKCQFVINLLQTTLNGTNPFREFQIEPKKWRGIRVDFQTIYSSDGRLIGDLYRLQDSSGSQICEQEMILDKSGCLISKNGPIGSLNQLFNAQMEPLFKLQQTNFAGYKLSFNDILDQVNKRICGLYELRQQDGSRVLESGFMINYLGEFITSDQQNLGNIEQFYDQQHQQIFTRKLTYQDIQQIKVTENQLKIVNKVVIRSIQLSQLTFKDHSQVISEVVLKRMKYQDVMARNKGLRGITIQQSQIDVADDEDKQKIKTVKLSDIVKKRMK</sequence>
<feature type="non-terminal residue" evidence="1">
    <location>
        <position position="1"/>
    </location>
</feature>
<proteinExistence type="predicted"/>
<organism evidence="1">
    <name type="scientific">Trepomonas sp. PC1</name>
    <dbReference type="NCBI Taxonomy" id="1076344"/>
    <lineage>
        <taxon>Eukaryota</taxon>
        <taxon>Metamonada</taxon>
        <taxon>Diplomonadida</taxon>
        <taxon>Hexamitidae</taxon>
        <taxon>Hexamitinae</taxon>
        <taxon>Trepomonas</taxon>
    </lineage>
</organism>
<reference evidence="1" key="1">
    <citation type="submission" date="2015-07" db="EMBL/GenBank/DDBJ databases">
        <title>Adaptation to a free-living lifestyle via gene acquisitions in the diplomonad Trepomonas sp. PC1.</title>
        <authorList>
            <person name="Xu F."/>
            <person name="Jerlstrom-Hultqvist J."/>
            <person name="Kolisko M."/>
            <person name="Simpson A.G.B."/>
            <person name="Roger A.J."/>
            <person name="Svard S.G."/>
            <person name="Andersson J.O."/>
        </authorList>
    </citation>
    <scope>NUCLEOTIDE SEQUENCE</scope>
    <source>
        <strain evidence="1">PC1</strain>
    </source>
</reference>
<gene>
    <name evidence="1" type="ORF">TPC1_30009</name>
</gene>
<accession>A0A146K4B7</accession>
<protein>
    <submittedName>
        <fullName evidence="1">Uncharacterized protein</fullName>
    </submittedName>
</protein>
<evidence type="ECO:0000313" key="1">
    <source>
        <dbReference type="EMBL" id="JAP90496.1"/>
    </source>
</evidence>
<feature type="non-terminal residue" evidence="1">
    <location>
        <position position="1870"/>
    </location>
</feature>
<name>A0A146K4B7_9EUKA</name>
<dbReference type="EMBL" id="GDID01006110">
    <property type="protein sequence ID" value="JAP90496.1"/>
    <property type="molecule type" value="Transcribed_RNA"/>
</dbReference>